<accession>A0ACD3Q6F7</accession>
<keyword evidence="2" id="KW-1185">Reference proteome</keyword>
<comment type="caution">
    <text evidence="1">The sequence shown here is derived from an EMBL/GenBank/DDBJ whole genome shotgun (WGS) entry which is preliminary data.</text>
</comment>
<name>A0ACD3Q6F7_LARCR</name>
<dbReference type="Proteomes" id="UP000793456">
    <property type="component" value="Chromosome XXIII"/>
</dbReference>
<organism evidence="1 2">
    <name type="scientific">Larimichthys crocea</name>
    <name type="common">Large yellow croaker</name>
    <name type="synonym">Pseudosciaena crocea</name>
    <dbReference type="NCBI Taxonomy" id="215358"/>
    <lineage>
        <taxon>Eukaryota</taxon>
        <taxon>Metazoa</taxon>
        <taxon>Chordata</taxon>
        <taxon>Craniata</taxon>
        <taxon>Vertebrata</taxon>
        <taxon>Euteleostomi</taxon>
        <taxon>Actinopterygii</taxon>
        <taxon>Neopterygii</taxon>
        <taxon>Teleostei</taxon>
        <taxon>Neoteleostei</taxon>
        <taxon>Acanthomorphata</taxon>
        <taxon>Eupercaria</taxon>
        <taxon>Sciaenidae</taxon>
        <taxon>Larimichthys</taxon>
    </lineage>
</organism>
<evidence type="ECO:0000313" key="1">
    <source>
        <dbReference type="EMBL" id="TMS02683.1"/>
    </source>
</evidence>
<evidence type="ECO:0000313" key="2">
    <source>
        <dbReference type="Proteomes" id="UP000793456"/>
    </source>
</evidence>
<proteinExistence type="predicted"/>
<protein>
    <submittedName>
        <fullName evidence="1">Uncharacterized protein</fullName>
    </submittedName>
</protein>
<gene>
    <name evidence="1" type="ORF">E3U43_020663</name>
</gene>
<reference evidence="1" key="1">
    <citation type="submission" date="2018-11" db="EMBL/GenBank/DDBJ databases">
        <title>The sequence and de novo assembly of Larimichthys crocea genome using PacBio and Hi-C technologies.</title>
        <authorList>
            <person name="Xu P."/>
            <person name="Chen B."/>
            <person name="Zhou Z."/>
            <person name="Ke Q."/>
            <person name="Wu Y."/>
            <person name="Bai H."/>
            <person name="Pu F."/>
        </authorList>
    </citation>
    <scope>NUCLEOTIDE SEQUENCE</scope>
    <source>
        <tissue evidence="1">Muscle</tissue>
    </source>
</reference>
<dbReference type="EMBL" id="CM011696">
    <property type="protein sequence ID" value="TMS02683.1"/>
    <property type="molecule type" value="Genomic_DNA"/>
</dbReference>
<sequence length="113" mass="12753">MQFVVCVYQTNRNFKLILPSDIVFLRTVAPANPVPLPGATDVFFDILATDDQQSFDVEKRSHQGIIIGVVRQVKPIIGPRDLVVNVAMNYVKSGVISHRNIVVIHVFVSEFWF</sequence>